<dbReference type="Proteomes" id="UP000320404">
    <property type="component" value="Unassembled WGS sequence"/>
</dbReference>
<dbReference type="GO" id="GO:0016887">
    <property type="term" value="F:ATP hydrolysis activity"/>
    <property type="evidence" value="ECO:0007669"/>
    <property type="project" value="InterPro"/>
</dbReference>
<comment type="caution">
    <text evidence="11">The sequence shown here is derived from an EMBL/GenBank/DDBJ whole genome shotgun (WGS) entry which is preliminary data.</text>
</comment>
<evidence type="ECO:0000256" key="7">
    <source>
        <dbReference type="ARBA" id="ARBA00022967"/>
    </source>
</evidence>
<dbReference type="InterPro" id="IPR050153">
    <property type="entry name" value="Metal_Ion_Import_ABC"/>
</dbReference>
<keyword evidence="3" id="KW-0547">Nucleotide-binding</keyword>
<gene>
    <name evidence="11" type="primary">znuC</name>
    <name evidence="11" type="ORF">EVA69_03055</name>
</gene>
<dbReference type="SUPFAM" id="SSF52540">
    <property type="entry name" value="P-loop containing nucleoside triphosphate hydrolases"/>
    <property type="match status" value="1"/>
</dbReference>
<dbReference type="InterPro" id="IPR003593">
    <property type="entry name" value="AAA+_ATPase"/>
</dbReference>
<keyword evidence="1" id="KW-0813">Transport</keyword>
<organism evidence="11 12">
    <name type="scientific">OM182 bacterium</name>
    <dbReference type="NCBI Taxonomy" id="2510334"/>
    <lineage>
        <taxon>Bacteria</taxon>
        <taxon>Pseudomonadati</taxon>
        <taxon>Pseudomonadota</taxon>
        <taxon>Gammaproteobacteria</taxon>
        <taxon>OMG group</taxon>
        <taxon>OM182 clade</taxon>
    </lineage>
</organism>
<evidence type="ECO:0000256" key="1">
    <source>
        <dbReference type="ARBA" id="ARBA00022448"/>
    </source>
</evidence>
<keyword evidence="7" id="KW-1278">Translocase</keyword>
<evidence type="ECO:0000256" key="4">
    <source>
        <dbReference type="ARBA" id="ARBA00022833"/>
    </source>
</evidence>
<sequence length="254" mass="27137">MTDSPESLPSLITAANVGVSFSGRAVLQGINLEVEPNKVVSLIGPNGAGKTTLVRVLLGLVAATQGYVISQPGLSVGYVPQRISLHPTLPLTVLRFLSLSKVGTEAAIRVALELLKIEHLREQQIATVSGGELQRILLARALLGNPKLLILDEPAQGVDLAGQAELYQLIGQIRDQNGCGVLMISHDLHLVMSATDEVVCLNHHVCCHGKPEQVSNDPAFLELFGASVSDGLAVYTHHHNHEHDISGHIKLPKQ</sequence>
<keyword evidence="2" id="KW-1003">Cell membrane</keyword>
<reference evidence="11 12" key="1">
    <citation type="submission" date="2019-02" db="EMBL/GenBank/DDBJ databases">
        <title>Prokaryotic population dynamics and viral predation in marine succession experiment using metagenomics: the confinement effect.</title>
        <authorList>
            <person name="Haro-Moreno J.M."/>
            <person name="Rodriguez-Valera F."/>
            <person name="Lopez-Perez M."/>
        </authorList>
    </citation>
    <scope>NUCLEOTIDE SEQUENCE [LARGE SCALE GENOMIC DNA]</scope>
    <source>
        <strain evidence="11">MED-G158</strain>
    </source>
</reference>
<evidence type="ECO:0000256" key="5">
    <source>
        <dbReference type="ARBA" id="ARBA00022840"/>
    </source>
</evidence>
<dbReference type="SMART" id="SM00382">
    <property type="entry name" value="AAA"/>
    <property type="match status" value="1"/>
</dbReference>
<evidence type="ECO:0000256" key="6">
    <source>
        <dbReference type="ARBA" id="ARBA00022906"/>
    </source>
</evidence>
<accession>A0A520S1P3</accession>
<protein>
    <submittedName>
        <fullName evidence="11">Zinc ABC transporter ATP-binding protein ZnuC</fullName>
    </submittedName>
</protein>
<dbReference type="Pfam" id="PF00005">
    <property type="entry name" value="ABC_tran"/>
    <property type="match status" value="1"/>
</dbReference>
<keyword evidence="8" id="KW-0406">Ion transport</keyword>
<name>A0A520S1P3_9GAMM</name>
<dbReference type="GO" id="GO:0006829">
    <property type="term" value="P:zinc ion transport"/>
    <property type="evidence" value="ECO:0007669"/>
    <property type="project" value="UniProtKB-KW"/>
</dbReference>
<evidence type="ECO:0000313" key="11">
    <source>
        <dbReference type="EMBL" id="RZO76382.1"/>
    </source>
</evidence>
<keyword evidence="5 11" id="KW-0067">ATP-binding</keyword>
<evidence type="ECO:0000256" key="8">
    <source>
        <dbReference type="ARBA" id="ARBA00023065"/>
    </source>
</evidence>
<dbReference type="NCBIfam" id="NF007090">
    <property type="entry name" value="PRK09544.1"/>
    <property type="match status" value="1"/>
</dbReference>
<feature type="domain" description="ABC transporter" evidence="10">
    <location>
        <begin position="12"/>
        <end position="227"/>
    </location>
</feature>
<dbReference type="PROSITE" id="PS00211">
    <property type="entry name" value="ABC_TRANSPORTER_1"/>
    <property type="match status" value="1"/>
</dbReference>
<dbReference type="InterPro" id="IPR017871">
    <property type="entry name" value="ABC_transporter-like_CS"/>
</dbReference>
<keyword evidence="9" id="KW-0472">Membrane</keyword>
<keyword evidence="6" id="KW-0864">Zinc transport</keyword>
<dbReference type="GO" id="GO:0010043">
    <property type="term" value="P:response to zinc ion"/>
    <property type="evidence" value="ECO:0007669"/>
    <property type="project" value="TreeGrafter"/>
</dbReference>
<keyword evidence="4" id="KW-0862">Zinc</keyword>
<dbReference type="FunFam" id="3.40.50.300:FF:000392">
    <property type="entry name" value="Zinc import ATP-binding protein ZnuC"/>
    <property type="match status" value="1"/>
</dbReference>
<dbReference type="AlphaFoldDB" id="A0A520S1P3"/>
<dbReference type="GO" id="GO:0005524">
    <property type="term" value="F:ATP binding"/>
    <property type="evidence" value="ECO:0007669"/>
    <property type="project" value="UniProtKB-KW"/>
</dbReference>
<evidence type="ECO:0000256" key="9">
    <source>
        <dbReference type="ARBA" id="ARBA00023136"/>
    </source>
</evidence>
<dbReference type="Gene3D" id="3.40.50.300">
    <property type="entry name" value="P-loop containing nucleotide triphosphate hydrolases"/>
    <property type="match status" value="1"/>
</dbReference>
<evidence type="ECO:0000313" key="12">
    <source>
        <dbReference type="Proteomes" id="UP000320404"/>
    </source>
</evidence>
<dbReference type="PANTHER" id="PTHR42734:SF9">
    <property type="entry name" value="ZINC IMPORT ATP-BINDING PROTEIN ZNUC"/>
    <property type="match status" value="1"/>
</dbReference>
<dbReference type="EMBL" id="SHAH01000032">
    <property type="protein sequence ID" value="RZO76382.1"/>
    <property type="molecule type" value="Genomic_DNA"/>
</dbReference>
<dbReference type="InterPro" id="IPR003439">
    <property type="entry name" value="ABC_transporter-like_ATP-bd"/>
</dbReference>
<evidence type="ECO:0000259" key="10">
    <source>
        <dbReference type="PROSITE" id="PS50893"/>
    </source>
</evidence>
<dbReference type="InterPro" id="IPR027417">
    <property type="entry name" value="P-loop_NTPase"/>
</dbReference>
<dbReference type="PANTHER" id="PTHR42734">
    <property type="entry name" value="METAL TRANSPORT SYSTEM ATP-BINDING PROTEIN TM_0124-RELATED"/>
    <property type="match status" value="1"/>
</dbReference>
<dbReference type="PROSITE" id="PS50893">
    <property type="entry name" value="ABC_TRANSPORTER_2"/>
    <property type="match status" value="1"/>
</dbReference>
<evidence type="ECO:0000256" key="3">
    <source>
        <dbReference type="ARBA" id="ARBA00022741"/>
    </source>
</evidence>
<evidence type="ECO:0000256" key="2">
    <source>
        <dbReference type="ARBA" id="ARBA00022475"/>
    </source>
</evidence>
<proteinExistence type="predicted"/>